<dbReference type="Pfam" id="PF07963">
    <property type="entry name" value="N_methyl"/>
    <property type="match status" value="1"/>
</dbReference>
<keyword evidence="1" id="KW-0812">Transmembrane</keyword>
<dbReference type="PROSITE" id="PS00409">
    <property type="entry name" value="PROKAR_NTER_METHYL"/>
    <property type="match status" value="1"/>
</dbReference>
<dbReference type="InterPro" id="IPR045584">
    <property type="entry name" value="Pilin-like"/>
</dbReference>
<dbReference type="InterPro" id="IPR012902">
    <property type="entry name" value="N_methyl_site"/>
</dbReference>
<comment type="caution">
    <text evidence="2">The sequence shown here is derived from an EMBL/GenBank/DDBJ whole genome shotgun (WGS) entry which is preliminary data.</text>
</comment>
<reference evidence="2" key="1">
    <citation type="submission" date="2020-07" db="EMBL/GenBank/DDBJ databases">
        <title>Huge and variable diversity of episymbiotic CPR bacteria and DPANN archaea in groundwater ecosystems.</title>
        <authorList>
            <person name="He C.Y."/>
            <person name="Keren R."/>
            <person name="Whittaker M."/>
            <person name="Farag I.F."/>
            <person name="Doudna J."/>
            <person name="Cate J.H.D."/>
            <person name="Banfield J.F."/>
        </authorList>
    </citation>
    <scope>NUCLEOTIDE SEQUENCE</scope>
    <source>
        <strain evidence="2">NC_groundwater_928_Pr1_S-0.2um_72_17</strain>
    </source>
</reference>
<name>A0A9D6L8A0_UNCEI</name>
<feature type="transmembrane region" description="Helical" evidence="1">
    <location>
        <begin position="6"/>
        <end position="31"/>
    </location>
</feature>
<evidence type="ECO:0000313" key="3">
    <source>
        <dbReference type="Proteomes" id="UP000807850"/>
    </source>
</evidence>
<dbReference type="EMBL" id="JACQAY010000020">
    <property type="protein sequence ID" value="MBI3538742.1"/>
    <property type="molecule type" value="Genomic_DNA"/>
</dbReference>
<keyword evidence="1" id="KW-1133">Transmembrane helix</keyword>
<organism evidence="2 3">
    <name type="scientific">Eiseniibacteriota bacterium</name>
    <dbReference type="NCBI Taxonomy" id="2212470"/>
    <lineage>
        <taxon>Bacteria</taxon>
        <taxon>Candidatus Eiseniibacteriota</taxon>
    </lineage>
</organism>
<keyword evidence="1" id="KW-0472">Membrane</keyword>
<dbReference type="AlphaFoldDB" id="A0A9D6L8A0"/>
<protein>
    <submittedName>
        <fullName evidence="2">Prepilin-type N-terminal cleavage/methylation domain-containing protein</fullName>
    </submittedName>
</protein>
<dbReference type="Proteomes" id="UP000807850">
    <property type="component" value="Unassembled WGS sequence"/>
</dbReference>
<dbReference type="Gene3D" id="3.30.700.10">
    <property type="entry name" value="Glycoprotein, Type 4 Pilin"/>
    <property type="match status" value="1"/>
</dbReference>
<accession>A0A9D6L8A0</accession>
<sequence length="143" mass="15312">MKPVQTGFTLVELAITLVVMGLLFAFAIPAFQNISASYQLKGATQNIAAQLRMAREKAIATGSGQPIHFTANFMNCDYHIHYPSGFVVPLGKLPLGITYYSVGIVPTMNSDGTCNTSGSVVLQDRRGNRDTVSVNVSGMVLAK</sequence>
<dbReference type="NCBIfam" id="TIGR02532">
    <property type="entry name" value="IV_pilin_GFxxxE"/>
    <property type="match status" value="1"/>
</dbReference>
<evidence type="ECO:0000256" key="1">
    <source>
        <dbReference type="SAM" id="Phobius"/>
    </source>
</evidence>
<evidence type="ECO:0000313" key="2">
    <source>
        <dbReference type="EMBL" id="MBI3538742.1"/>
    </source>
</evidence>
<gene>
    <name evidence="2" type="ORF">HY076_00510</name>
</gene>
<proteinExistence type="predicted"/>
<dbReference type="SUPFAM" id="SSF54523">
    <property type="entry name" value="Pili subunits"/>
    <property type="match status" value="1"/>
</dbReference>